<keyword evidence="1" id="KW-1133">Transmembrane helix</keyword>
<dbReference type="STRING" id="1459636.NTE_00985"/>
<dbReference type="GeneID" id="41596813"/>
<evidence type="ECO:0000256" key="1">
    <source>
        <dbReference type="SAM" id="Phobius"/>
    </source>
</evidence>
<dbReference type="KEGG" id="nev:NTE_00985"/>
<protein>
    <submittedName>
        <fullName evidence="2">Uncharacterized protein</fullName>
    </submittedName>
</protein>
<dbReference type="Proteomes" id="UP000028194">
    <property type="component" value="Chromosome"/>
</dbReference>
<dbReference type="eggNOG" id="arCOG08823">
    <property type="taxonomic scope" value="Archaea"/>
</dbReference>
<organism evidence="2 3">
    <name type="scientific">Candidatus Nitrososphaera evergladensis SR1</name>
    <dbReference type="NCBI Taxonomy" id="1459636"/>
    <lineage>
        <taxon>Archaea</taxon>
        <taxon>Nitrososphaerota</taxon>
        <taxon>Nitrososphaeria</taxon>
        <taxon>Nitrososphaerales</taxon>
        <taxon>Nitrososphaeraceae</taxon>
        <taxon>Nitrososphaera</taxon>
    </lineage>
</organism>
<name>A0A075MPJ5_9ARCH</name>
<dbReference type="AlphaFoldDB" id="A0A075MPJ5"/>
<dbReference type="HOGENOM" id="CLU_182719_0_0_2"/>
<sequence>MGRWKEEKTRRGRNWMTAMGILFLITAAIIALRDLFLISTAYTFGFYLDNFVNSEINNEKFVIAMTIGGGILLFWGYYRKKEDYGPPDEHEWRRSNR</sequence>
<feature type="transmembrane region" description="Helical" evidence="1">
    <location>
        <begin position="60"/>
        <end position="78"/>
    </location>
</feature>
<dbReference type="OrthoDB" id="8673at2157"/>
<evidence type="ECO:0000313" key="3">
    <source>
        <dbReference type="Proteomes" id="UP000028194"/>
    </source>
</evidence>
<keyword evidence="3" id="KW-1185">Reference proteome</keyword>
<keyword evidence="1" id="KW-0472">Membrane</keyword>
<evidence type="ECO:0000313" key="2">
    <source>
        <dbReference type="EMBL" id="AIF83060.1"/>
    </source>
</evidence>
<proteinExistence type="predicted"/>
<reference evidence="2 3" key="1">
    <citation type="journal article" date="2014" name="PLoS ONE">
        <title>Genome Sequence of Candidatus Nitrososphaera evergladensis from Group I.1b Enriched from Everglades Soil Reveals Novel Genomic Features of the Ammonia-Oxidizing Archaea.</title>
        <authorList>
            <person name="Zhalnina K.V."/>
            <person name="Dias R."/>
            <person name="Leonard M.T."/>
            <person name="Dorr de Quadros P."/>
            <person name="Camargo F.A."/>
            <person name="Drew J.C."/>
            <person name="Farmerie W.G."/>
            <person name="Daroub S.H."/>
            <person name="Triplett E.W."/>
        </authorList>
    </citation>
    <scope>NUCLEOTIDE SEQUENCE [LARGE SCALE GENOMIC DNA]</scope>
    <source>
        <strain evidence="2 3">SR1</strain>
    </source>
</reference>
<dbReference type="EMBL" id="CP007174">
    <property type="protein sequence ID" value="AIF83060.1"/>
    <property type="molecule type" value="Genomic_DNA"/>
</dbReference>
<accession>A0A075MPJ5</accession>
<keyword evidence="1" id="KW-0812">Transmembrane</keyword>
<gene>
    <name evidence="2" type="ORF">NTE_00985</name>
</gene>
<dbReference type="RefSeq" id="WP_193354088.1">
    <property type="nucleotide sequence ID" value="NZ_CP007174.1"/>
</dbReference>
<feature type="transmembrane region" description="Helical" evidence="1">
    <location>
        <begin position="21"/>
        <end position="48"/>
    </location>
</feature>